<reference evidence="2 3" key="1">
    <citation type="submission" date="2021-02" db="EMBL/GenBank/DDBJ databases">
        <authorList>
            <person name="Lee D.-H."/>
        </authorList>
    </citation>
    <scope>NUCLEOTIDE SEQUENCE [LARGE SCALE GENOMIC DNA]</scope>
    <source>
        <strain evidence="2 3">MMS20-R2-29</strain>
    </source>
</reference>
<evidence type="ECO:0000313" key="3">
    <source>
        <dbReference type="Proteomes" id="UP000809587"/>
    </source>
</evidence>
<dbReference type="Proteomes" id="UP000809587">
    <property type="component" value="Unassembled WGS sequence"/>
</dbReference>
<comment type="caution">
    <text evidence="2">The sequence shown here is derived from an EMBL/GenBank/DDBJ whole genome shotgun (WGS) entry which is preliminary data.</text>
</comment>
<accession>A0ABS2JIZ7</accession>
<evidence type="ECO:0000256" key="1">
    <source>
        <dbReference type="SAM" id="Phobius"/>
    </source>
</evidence>
<dbReference type="RefSeq" id="WP_204960801.1">
    <property type="nucleotide sequence ID" value="NZ_JAFEUO010000007.1"/>
</dbReference>
<gene>
    <name evidence="2" type="ORF">JQN84_23930</name>
</gene>
<feature type="transmembrane region" description="Helical" evidence="1">
    <location>
        <begin position="131"/>
        <end position="150"/>
    </location>
</feature>
<feature type="transmembrane region" description="Helical" evidence="1">
    <location>
        <begin position="79"/>
        <end position="111"/>
    </location>
</feature>
<organism evidence="2 3">
    <name type="scientific">Micromonospora humidisoli</name>
    <dbReference type="NCBI Taxonomy" id="2807622"/>
    <lineage>
        <taxon>Bacteria</taxon>
        <taxon>Bacillati</taxon>
        <taxon>Actinomycetota</taxon>
        <taxon>Actinomycetes</taxon>
        <taxon>Micromonosporales</taxon>
        <taxon>Micromonosporaceae</taxon>
        <taxon>Micromonospora</taxon>
    </lineage>
</organism>
<evidence type="ECO:0008006" key="4">
    <source>
        <dbReference type="Google" id="ProtNLM"/>
    </source>
</evidence>
<dbReference type="EMBL" id="JAFEUO010000007">
    <property type="protein sequence ID" value="MBM7085576.1"/>
    <property type="molecule type" value="Genomic_DNA"/>
</dbReference>
<keyword evidence="3" id="KW-1185">Reference proteome</keyword>
<name>A0ABS2JIZ7_9ACTN</name>
<evidence type="ECO:0000313" key="2">
    <source>
        <dbReference type="EMBL" id="MBM7085576.1"/>
    </source>
</evidence>
<keyword evidence="1" id="KW-0812">Transmembrane</keyword>
<keyword evidence="1" id="KW-0472">Membrane</keyword>
<sequence>MTIAGQVEDLPAVRSFIDERYQPTAWALVGESLEATRSRGRQPGQFLWAVTVCLLGAASPLLITPLLQAQINKVAFLAAWSLVLGTYLLATAVMPASAAFAATLTLVILFSSPGLISWEHNVLYNVQLSELTAAVGAGLLSAAVLAAALVRRPDTTTNAELVN</sequence>
<keyword evidence="1" id="KW-1133">Transmembrane helix</keyword>
<proteinExistence type="predicted"/>
<protein>
    <recommendedName>
        <fullName evidence="4">Fusaric acid resistance protein-like</fullName>
    </recommendedName>
</protein>
<feature type="transmembrane region" description="Helical" evidence="1">
    <location>
        <begin position="46"/>
        <end position="67"/>
    </location>
</feature>